<dbReference type="Proteomes" id="UP000700596">
    <property type="component" value="Unassembled WGS sequence"/>
</dbReference>
<evidence type="ECO:0000313" key="1">
    <source>
        <dbReference type="EMBL" id="KAH7112471.1"/>
    </source>
</evidence>
<protein>
    <submittedName>
        <fullName evidence="1">Uncharacterized protein</fullName>
    </submittedName>
</protein>
<accession>A0A9P9I980</accession>
<gene>
    <name evidence="1" type="ORF">B0J11DRAFT_542467</name>
</gene>
<reference evidence="1" key="1">
    <citation type="journal article" date="2021" name="Nat. Commun.">
        <title>Genetic determinants of endophytism in the Arabidopsis root mycobiome.</title>
        <authorList>
            <person name="Mesny F."/>
            <person name="Miyauchi S."/>
            <person name="Thiergart T."/>
            <person name="Pickel B."/>
            <person name="Atanasova L."/>
            <person name="Karlsson M."/>
            <person name="Huettel B."/>
            <person name="Barry K.W."/>
            <person name="Haridas S."/>
            <person name="Chen C."/>
            <person name="Bauer D."/>
            <person name="Andreopoulos W."/>
            <person name="Pangilinan J."/>
            <person name="LaButti K."/>
            <person name="Riley R."/>
            <person name="Lipzen A."/>
            <person name="Clum A."/>
            <person name="Drula E."/>
            <person name="Henrissat B."/>
            <person name="Kohler A."/>
            <person name="Grigoriev I.V."/>
            <person name="Martin F.M."/>
            <person name="Hacquard S."/>
        </authorList>
    </citation>
    <scope>NUCLEOTIDE SEQUENCE</scope>
    <source>
        <strain evidence="1">MPI-CAGE-CH-0243</strain>
    </source>
</reference>
<proteinExistence type="predicted"/>
<sequence>MALSFASHSISLLCFPIPGSFSSSSFSSSHIHTRVLFHTHAHSLSVSLSQSHSISRVTCNQPGRGWEGGMNGRATTTHTPVSCPARPPNGWATGSTLRPRCRRSLSAKYASNGVPGSKQWRLSTGLARSGFLQLCSSCSRHVDLPQTPAA</sequence>
<organism evidence="1 2">
    <name type="scientific">Dendryphion nanum</name>
    <dbReference type="NCBI Taxonomy" id="256645"/>
    <lineage>
        <taxon>Eukaryota</taxon>
        <taxon>Fungi</taxon>
        <taxon>Dikarya</taxon>
        <taxon>Ascomycota</taxon>
        <taxon>Pezizomycotina</taxon>
        <taxon>Dothideomycetes</taxon>
        <taxon>Pleosporomycetidae</taxon>
        <taxon>Pleosporales</taxon>
        <taxon>Torulaceae</taxon>
        <taxon>Dendryphion</taxon>
    </lineage>
</organism>
<evidence type="ECO:0000313" key="2">
    <source>
        <dbReference type="Proteomes" id="UP000700596"/>
    </source>
</evidence>
<keyword evidence="2" id="KW-1185">Reference proteome</keyword>
<name>A0A9P9I980_9PLEO</name>
<dbReference type="EMBL" id="JAGMWT010000021">
    <property type="protein sequence ID" value="KAH7112471.1"/>
    <property type="molecule type" value="Genomic_DNA"/>
</dbReference>
<comment type="caution">
    <text evidence="1">The sequence shown here is derived from an EMBL/GenBank/DDBJ whole genome shotgun (WGS) entry which is preliminary data.</text>
</comment>
<dbReference type="AlphaFoldDB" id="A0A9P9I980"/>